<comment type="caution">
    <text evidence="6">The sequence shown here is derived from an EMBL/GenBank/DDBJ whole genome shotgun (WGS) entry which is preliminary data.</text>
</comment>
<dbReference type="EMBL" id="BMOK01000005">
    <property type="protein sequence ID" value="GGL52839.1"/>
    <property type="molecule type" value="Genomic_DNA"/>
</dbReference>
<dbReference type="AlphaFoldDB" id="A0A917S2U8"/>
<keyword evidence="2" id="KW-0813">Transport</keyword>
<keyword evidence="4 6" id="KW-0067">ATP-binding</keyword>
<dbReference type="GO" id="GO:0022857">
    <property type="term" value="F:transmembrane transporter activity"/>
    <property type="evidence" value="ECO:0007669"/>
    <property type="project" value="UniProtKB-ARBA"/>
</dbReference>
<sequence>MTETMISLKKIEKTYKMGQNTVHALDHVSLSIEEGDFVSIVGPSGSGKSTLMNTMGCLDHPDSGEYVLGGSHVDSLKDWQLADIRNQKIGFIFQNFNLLGKLTALENVELPLIYRGTKAKERREQAMASLAQVGIEERAEHLPNQLSGGQQQRVAIARALVGQPSILLADEPTGALDSRTSEEIMDLLIALNKEGRTIILITHDLHVARKAKRTVSISDGKLYEGEHVL</sequence>
<dbReference type="SUPFAM" id="SSF52540">
    <property type="entry name" value="P-loop containing nucleoside triphosphate hydrolases"/>
    <property type="match status" value="1"/>
</dbReference>
<dbReference type="FunFam" id="3.40.50.300:FF:000032">
    <property type="entry name" value="Export ABC transporter ATP-binding protein"/>
    <property type="match status" value="1"/>
</dbReference>
<evidence type="ECO:0000256" key="4">
    <source>
        <dbReference type="ARBA" id="ARBA00022840"/>
    </source>
</evidence>
<dbReference type="PANTHER" id="PTHR42798:SF6">
    <property type="entry name" value="CELL DIVISION ATP-BINDING PROTEIN FTSE"/>
    <property type="match status" value="1"/>
</dbReference>
<gene>
    <name evidence="6" type="ORF">GCM10007968_16060</name>
</gene>
<feature type="domain" description="ABC transporter" evidence="5">
    <location>
        <begin position="6"/>
        <end position="228"/>
    </location>
</feature>
<keyword evidence="3" id="KW-0547">Nucleotide-binding</keyword>
<organism evidence="6 7">
    <name type="scientific">Sporolactobacillus putidus</name>
    <dbReference type="NCBI Taxonomy" id="492735"/>
    <lineage>
        <taxon>Bacteria</taxon>
        <taxon>Bacillati</taxon>
        <taxon>Bacillota</taxon>
        <taxon>Bacilli</taxon>
        <taxon>Bacillales</taxon>
        <taxon>Sporolactobacillaceae</taxon>
        <taxon>Sporolactobacillus</taxon>
    </lineage>
</organism>
<evidence type="ECO:0000256" key="3">
    <source>
        <dbReference type="ARBA" id="ARBA00022741"/>
    </source>
</evidence>
<evidence type="ECO:0000259" key="5">
    <source>
        <dbReference type="PROSITE" id="PS50893"/>
    </source>
</evidence>
<dbReference type="InterPro" id="IPR003439">
    <property type="entry name" value="ABC_transporter-like_ATP-bd"/>
</dbReference>
<reference evidence="6" key="1">
    <citation type="journal article" date="2014" name="Int. J. Syst. Evol. Microbiol.">
        <title>Complete genome sequence of Corynebacterium casei LMG S-19264T (=DSM 44701T), isolated from a smear-ripened cheese.</title>
        <authorList>
            <consortium name="US DOE Joint Genome Institute (JGI-PGF)"/>
            <person name="Walter F."/>
            <person name="Albersmeier A."/>
            <person name="Kalinowski J."/>
            <person name="Ruckert C."/>
        </authorList>
    </citation>
    <scope>NUCLEOTIDE SEQUENCE</scope>
    <source>
        <strain evidence="6">JCM 15325</strain>
    </source>
</reference>
<evidence type="ECO:0000313" key="7">
    <source>
        <dbReference type="Proteomes" id="UP000654670"/>
    </source>
</evidence>
<keyword evidence="7" id="KW-1185">Reference proteome</keyword>
<dbReference type="CDD" id="cd03255">
    <property type="entry name" value="ABC_MJ0796_LolCDE_FtsE"/>
    <property type="match status" value="1"/>
</dbReference>
<dbReference type="RefSeq" id="WP_188802576.1">
    <property type="nucleotide sequence ID" value="NZ_BMOK01000005.1"/>
</dbReference>
<name>A0A917S2U8_9BACL</name>
<dbReference type="PANTHER" id="PTHR42798">
    <property type="entry name" value="LIPOPROTEIN-RELEASING SYSTEM ATP-BINDING PROTEIN LOLD"/>
    <property type="match status" value="1"/>
</dbReference>
<dbReference type="InterPro" id="IPR017871">
    <property type="entry name" value="ABC_transporter-like_CS"/>
</dbReference>
<dbReference type="GO" id="GO:0098796">
    <property type="term" value="C:membrane protein complex"/>
    <property type="evidence" value="ECO:0007669"/>
    <property type="project" value="UniProtKB-ARBA"/>
</dbReference>
<dbReference type="InterPro" id="IPR017911">
    <property type="entry name" value="MacB-like_ATP-bd"/>
</dbReference>
<proteinExistence type="inferred from homology"/>
<dbReference type="PROSITE" id="PS50893">
    <property type="entry name" value="ABC_TRANSPORTER_2"/>
    <property type="match status" value="1"/>
</dbReference>
<dbReference type="InterPro" id="IPR003593">
    <property type="entry name" value="AAA+_ATPase"/>
</dbReference>
<dbReference type="GO" id="GO:0016887">
    <property type="term" value="F:ATP hydrolysis activity"/>
    <property type="evidence" value="ECO:0007669"/>
    <property type="project" value="InterPro"/>
</dbReference>
<evidence type="ECO:0000313" key="6">
    <source>
        <dbReference type="EMBL" id="GGL52839.1"/>
    </source>
</evidence>
<evidence type="ECO:0000256" key="2">
    <source>
        <dbReference type="ARBA" id="ARBA00022448"/>
    </source>
</evidence>
<evidence type="ECO:0000256" key="1">
    <source>
        <dbReference type="ARBA" id="ARBA00005417"/>
    </source>
</evidence>
<accession>A0A917S2U8</accession>
<reference evidence="6" key="2">
    <citation type="submission" date="2020-09" db="EMBL/GenBank/DDBJ databases">
        <authorList>
            <person name="Sun Q."/>
            <person name="Ohkuma M."/>
        </authorList>
    </citation>
    <scope>NUCLEOTIDE SEQUENCE</scope>
    <source>
        <strain evidence="6">JCM 15325</strain>
    </source>
</reference>
<dbReference type="Gene3D" id="3.40.50.300">
    <property type="entry name" value="P-loop containing nucleotide triphosphate hydrolases"/>
    <property type="match status" value="1"/>
</dbReference>
<dbReference type="InterPro" id="IPR027417">
    <property type="entry name" value="P-loop_NTPase"/>
</dbReference>
<dbReference type="PROSITE" id="PS00211">
    <property type="entry name" value="ABC_TRANSPORTER_1"/>
    <property type="match status" value="1"/>
</dbReference>
<comment type="similarity">
    <text evidence="1">Belongs to the ABC transporter superfamily.</text>
</comment>
<dbReference type="Proteomes" id="UP000654670">
    <property type="component" value="Unassembled WGS sequence"/>
</dbReference>
<protein>
    <submittedName>
        <fullName evidence="6">ABC transporter ATP-binding protein</fullName>
    </submittedName>
</protein>
<dbReference type="Pfam" id="PF00005">
    <property type="entry name" value="ABC_tran"/>
    <property type="match status" value="1"/>
</dbReference>
<dbReference type="SMART" id="SM00382">
    <property type="entry name" value="AAA"/>
    <property type="match status" value="1"/>
</dbReference>
<dbReference type="GO" id="GO:0005524">
    <property type="term" value="F:ATP binding"/>
    <property type="evidence" value="ECO:0007669"/>
    <property type="project" value="UniProtKB-KW"/>
</dbReference>